<dbReference type="EMBL" id="AE016828">
    <property type="protein sequence ID" value="AAO91466.2"/>
    <property type="molecule type" value="Genomic_DNA"/>
</dbReference>
<sequence>MIFPASLRNFFIRCWLGNGNLSGGIWLRGVPVERLCMMKERIENHCQELESWLNTVLEQPFKRLSLLPGDASVRRYFRVYCKDITYVAMDASLQKESCEAFIAIAKAFYKLGLNVPVIYAEDKKQGFLLLTDFGDQLYAHALNKKTADELYRRAFNGLLRIQSCQKIEDYALPQFTADLYYQEMSWFRDWYLEKYLKTPLSLKEEETLENIFQLLIKTALSQPQICAHRDYHSRNLMVVANHHQPGILDFQDALYGPVTYDLLSLLRDCYIDWPIDQVETWVLAYQRQACQAGLLEEKDERQFLRWFDWIGLQRHLKCIGLFARLNERDGKPLYLQYIPRVMRYAWAVCERYSEFKGLKSLLEKR</sequence>
<dbReference type="FunFam" id="3.90.1200.10:FF:000017">
    <property type="entry name" value="Aminoglycoside phosphotransferase"/>
    <property type="match status" value="1"/>
</dbReference>
<evidence type="ECO:0000259" key="3">
    <source>
        <dbReference type="Pfam" id="PF01636"/>
    </source>
</evidence>
<feature type="domain" description="Aminoglycoside phosphotransferase" evidence="3">
    <location>
        <begin position="65"/>
        <end position="293"/>
    </location>
</feature>
<dbReference type="Gene3D" id="3.30.200.20">
    <property type="entry name" value="Phosphorylase Kinase, domain 1"/>
    <property type="match status" value="1"/>
</dbReference>
<name>Q83AC7_COXBU</name>
<dbReference type="OrthoDB" id="9809275at2"/>
<evidence type="ECO:0000313" key="4">
    <source>
        <dbReference type="EMBL" id="AAO91466.2"/>
    </source>
</evidence>
<dbReference type="RefSeq" id="NP_820952.2">
    <property type="nucleotide sequence ID" value="NC_002971.4"/>
</dbReference>
<gene>
    <name evidence="4" type="ordered locus">CBU_1977</name>
</gene>
<dbReference type="GO" id="GO:0005524">
    <property type="term" value="F:ATP binding"/>
    <property type="evidence" value="ECO:0007669"/>
    <property type="project" value="UniProtKB-KW"/>
</dbReference>
<dbReference type="PATRIC" id="fig|227377.7.peg.1965"/>
<dbReference type="PANTHER" id="PTHR33540:SF1">
    <property type="entry name" value="N-ACETYLMURAMATE_N-ACETYLGLUCOSAMINE KINASE"/>
    <property type="match status" value="1"/>
</dbReference>
<dbReference type="InterPro" id="IPR011009">
    <property type="entry name" value="Kinase-like_dom_sf"/>
</dbReference>
<dbReference type="HOGENOM" id="CLU_021467_1_0_6"/>
<dbReference type="Gene3D" id="3.90.1200.10">
    <property type="match status" value="1"/>
</dbReference>
<evidence type="ECO:0000313" key="5">
    <source>
        <dbReference type="Proteomes" id="UP000002671"/>
    </source>
</evidence>
<dbReference type="GeneID" id="1209890"/>
<evidence type="ECO:0000256" key="1">
    <source>
        <dbReference type="ARBA" id="ARBA00022741"/>
    </source>
</evidence>
<proteinExistence type="predicted"/>
<accession>Q83AC7</accession>
<dbReference type="PANTHER" id="PTHR33540">
    <property type="entry name" value="TRNA THREONYLCARBAMOYLADENOSINE BIOSYNTHESIS PROTEIN TSAE"/>
    <property type="match status" value="1"/>
</dbReference>
<reference evidence="4 5" key="2">
    <citation type="journal article" date="2009" name="Infect. Immun.">
        <title>Comparative genomics reveal extensive transposon-mediated genomic plasticity and diversity among potential effector proteins within the genus Coxiella.</title>
        <authorList>
            <person name="Beare P.A."/>
            <person name="Unsworth N."/>
            <person name="Andoh M."/>
            <person name="Voth D.E."/>
            <person name="Omsland A."/>
            <person name="Gilk S.D."/>
            <person name="Williams K.P."/>
            <person name="Sobral B.W."/>
            <person name="Kupko J.J.III."/>
            <person name="Porcella S.F."/>
            <person name="Samuel J.E."/>
            <person name="Heinzen R.A."/>
        </authorList>
    </citation>
    <scope>NUCLEOTIDE SEQUENCE [LARGE SCALE GENOMIC DNA]</scope>
    <source>
        <strain evidence="5">RSA 493 / Nine Mile phase I</strain>
    </source>
</reference>
<dbReference type="Pfam" id="PF01636">
    <property type="entry name" value="APH"/>
    <property type="match status" value="1"/>
</dbReference>
<dbReference type="eggNOG" id="COG3178">
    <property type="taxonomic scope" value="Bacteria"/>
</dbReference>
<dbReference type="EnsemblBacteria" id="AAO91466">
    <property type="protein sequence ID" value="AAO91466"/>
    <property type="gene ID" value="CBU_1977"/>
</dbReference>
<dbReference type="Proteomes" id="UP000002671">
    <property type="component" value="Chromosome"/>
</dbReference>
<dbReference type="STRING" id="227377.CBU_1977"/>
<dbReference type="KEGG" id="cbu:CBU_1977"/>
<reference evidence="4 5" key="1">
    <citation type="journal article" date="2003" name="Proc. Natl. Acad. Sci. U.S.A.">
        <title>Complete genome sequence of the Q-fever pathogen, Coxiella burnetii.</title>
        <authorList>
            <person name="Seshadri R."/>
            <person name="Paulsen I.T."/>
            <person name="Eisen J.A."/>
            <person name="Read T.D."/>
            <person name="Nelson K.E."/>
            <person name="Nelson W.C."/>
            <person name="Ward N.L."/>
            <person name="Tettelin H."/>
            <person name="Davidsen T.M."/>
            <person name="Beanan M.J."/>
            <person name="Deboy R.T."/>
            <person name="Daugherty S.C."/>
            <person name="Brinkac L.M."/>
            <person name="Madupu R."/>
            <person name="Dodson R.J."/>
            <person name="Khouri H.M."/>
            <person name="Lee K.H."/>
            <person name="Carty H.A."/>
            <person name="Scanlan D."/>
            <person name="Heinzen R.A."/>
            <person name="Thompson H.A."/>
            <person name="Samuel J.E."/>
            <person name="Fraser C.M."/>
            <person name="Heidelberg J.F."/>
        </authorList>
    </citation>
    <scope>NUCLEOTIDE SEQUENCE [LARGE SCALE GENOMIC DNA]</scope>
    <source>
        <strain evidence="5">RSA 493 / Nine Mile phase I</strain>
    </source>
</reference>
<keyword evidence="5" id="KW-1185">Reference proteome</keyword>
<dbReference type="SUPFAM" id="SSF56112">
    <property type="entry name" value="Protein kinase-like (PK-like)"/>
    <property type="match status" value="1"/>
</dbReference>
<keyword evidence="1" id="KW-0547">Nucleotide-binding</keyword>
<dbReference type="RefSeq" id="WP_010958577.1">
    <property type="nucleotide sequence ID" value="NC_002971.4"/>
</dbReference>
<protein>
    <submittedName>
        <fullName evidence="4">7.5 kDa chlorosome protein</fullName>
    </submittedName>
</protein>
<evidence type="ECO:0000256" key="2">
    <source>
        <dbReference type="ARBA" id="ARBA00022840"/>
    </source>
</evidence>
<organism evidence="4 5">
    <name type="scientific">Coxiella burnetii (strain RSA 493 / Nine Mile phase I)</name>
    <dbReference type="NCBI Taxonomy" id="227377"/>
    <lineage>
        <taxon>Bacteria</taxon>
        <taxon>Pseudomonadati</taxon>
        <taxon>Pseudomonadota</taxon>
        <taxon>Gammaproteobacteria</taxon>
        <taxon>Legionellales</taxon>
        <taxon>Coxiellaceae</taxon>
        <taxon>Coxiella</taxon>
    </lineage>
</organism>
<dbReference type="AlphaFoldDB" id="Q83AC7"/>
<keyword evidence="2" id="KW-0067">ATP-binding</keyword>
<dbReference type="InterPro" id="IPR002575">
    <property type="entry name" value="Aminoglycoside_PTrfase"/>
</dbReference>